<protein>
    <submittedName>
        <fullName evidence="2">Uncharacterized protein</fullName>
    </submittedName>
</protein>
<evidence type="ECO:0000256" key="1">
    <source>
        <dbReference type="SAM" id="SignalP"/>
    </source>
</evidence>
<accession>A0A4Q9L9D0</accession>
<proteinExistence type="predicted"/>
<organism evidence="2 3">
    <name type="scientific">Hamiltosporidium magnivora</name>
    <dbReference type="NCBI Taxonomy" id="148818"/>
    <lineage>
        <taxon>Eukaryota</taxon>
        <taxon>Fungi</taxon>
        <taxon>Fungi incertae sedis</taxon>
        <taxon>Microsporidia</taxon>
        <taxon>Dubosqiidae</taxon>
        <taxon>Hamiltosporidium</taxon>
    </lineage>
</organism>
<name>A0A4Q9L9D0_9MICR</name>
<evidence type="ECO:0000313" key="3">
    <source>
        <dbReference type="Proteomes" id="UP000293045"/>
    </source>
</evidence>
<dbReference type="VEuPathDB" id="MicrosporidiaDB:CWI39_0976p0010"/>
<reference evidence="2 3" key="1">
    <citation type="submission" date="2017-12" db="EMBL/GenBank/DDBJ databases">
        <authorList>
            <person name="Pombert J.-F."/>
            <person name="Haag K.L."/>
            <person name="Ebert D."/>
        </authorList>
    </citation>
    <scope>NUCLEOTIDE SEQUENCE [LARGE SCALE GENOMIC DNA]</scope>
    <source>
        <strain evidence="2">IL-BN-2</strain>
    </source>
</reference>
<dbReference type="AlphaFoldDB" id="A0A4Q9L9D0"/>
<feature type="chain" id="PRO_5020295242" evidence="1">
    <location>
        <begin position="20"/>
        <end position="584"/>
    </location>
</feature>
<feature type="signal peptide" evidence="1">
    <location>
        <begin position="1"/>
        <end position="19"/>
    </location>
</feature>
<dbReference type="VEuPathDB" id="MicrosporidiaDB:CWI36_0215p0020"/>
<dbReference type="EMBL" id="PIXR01000976">
    <property type="protein sequence ID" value="TBU03390.1"/>
    <property type="molecule type" value="Genomic_DNA"/>
</dbReference>
<sequence length="584" mass="69283">MQFLFSILSILLIKSNISCSTSIVDLKNINATKNSKKDIPDAKSVNDVCYIFELTKVVEKIPEVLPEVSASTSAIKTPKSDSRPRKRKRLAVEKNQQEPGFGIYNDETQKQTYMIASYELKIDKIFENIKAASLNQTYFTFSFEYLFIKETPSAFFIEENLMFTLEKEVILLKKNYLFFLLENGCFEENPNLFLTNNEQPTLTTLYLLYIDIFEGFNVWINTELKKLFSLSGPQKNLKTVEENIIALENAYFFSFKDYSQLFFGTERYCFYSYDFIGYWRKSILSILEQKNPYIYLILTEFISFEIQLKEQIDYIRLKKGTYFLAIFKLKLLINDPIISKMQETYKNNCKKDLASNSYPKKSLKVFLKQKRKLRKKFMEILEIFSISFEHNIMYSMLFTLERIMYRFYLTREYYRGFFACYRMLNIISDVLFLIDKKDVNNIIMTIHRCFENTSILNLKANPISKFNYIIDNLDVSLKKKIMVLYIRILKYILDKKTDSLTKNQLGEKQFIILIIKNIEECSKNNKIDVKLRNRKKGMEMCFNGNNLLLLESCLIQRIFQIIFRMKCYTNSKNWVEDLFHGKIS</sequence>
<comment type="caution">
    <text evidence="2">The sequence shown here is derived from an EMBL/GenBank/DDBJ whole genome shotgun (WGS) entry which is preliminary data.</text>
</comment>
<gene>
    <name evidence="2" type="ORF">CWI39_0976p0010</name>
</gene>
<keyword evidence="1" id="KW-0732">Signal</keyword>
<dbReference type="Proteomes" id="UP000293045">
    <property type="component" value="Unassembled WGS sequence"/>
</dbReference>
<evidence type="ECO:0000313" key="2">
    <source>
        <dbReference type="EMBL" id="TBU03390.1"/>
    </source>
</evidence>